<protein>
    <submittedName>
        <fullName evidence="2">Uncharacterized protein</fullName>
    </submittedName>
</protein>
<name>A0A1E5PKV5_9ACTN</name>
<keyword evidence="1" id="KW-0732">Signal</keyword>
<gene>
    <name evidence="2" type="ORF">BGK67_01135</name>
</gene>
<evidence type="ECO:0000313" key="2">
    <source>
        <dbReference type="EMBL" id="OEJ30160.1"/>
    </source>
</evidence>
<dbReference type="OrthoDB" id="4247493at2"/>
<dbReference type="AlphaFoldDB" id="A0A1E5PKV5"/>
<comment type="caution">
    <text evidence="2">The sequence shown here is derived from an EMBL/GenBank/DDBJ whole genome shotgun (WGS) entry which is preliminary data.</text>
</comment>
<feature type="chain" id="PRO_5039036386" evidence="1">
    <location>
        <begin position="23"/>
        <end position="126"/>
    </location>
</feature>
<evidence type="ECO:0000256" key="1">
    <source>
        <dbReference type="SAM" id="SignalP"/>
    </source>
</evidence>
<evidence type="ECO:0000313" key="3">
    <source>
        <dbReference type="Proteomes" id="UP000095705"/>
    </source>
</evidence>
<dbReference type="RefSeq" id="WP_069918292.1">
    <property type="nucleotide sequence ID" value="NZ_MEHK01000001.1"/>
</dbReference>
<organism evidence="2 3">
    <name type="scientific">Streptomyces subrutilus</name>
    <dbReference type="NCBI Taxonomy" id="36818"/>
    <lineage>
        <taxon>Bacteria</taxon>
        <taxon>Bacillati</taxon>
        <taxon>Actinomycetota</taxon>
        <taxon>Actinomycetes</taxon>
        <taxon>Kitasatosporales</taxon>
        <taxon>Streptomycetaceae</taxon>
        <taxon>Streptomyces</taxon>
    </lineage>
</organism>
<feature type="signal peptide" evidence="1">
    <location>
        <begin position="1"/>
        <end position="22"/>
    </location>
</feature>
<keyword evidence="3" id="KW-1185">Reference proteome</keyword>
<sequence length="126" mass="13635">MGRSFSLATVAAGGLVVTSASASYAAPAEADWICGSITGATVCFEPDGDDFHVKDTAHDSASARADWTVNYSRETPHCVNNNGYDTWAECKFDMKEGYTVCFRPQVYDYSANRLIRTATEAICTVI</sequence>
<accession>A0A1E5PKV5</accession>
<dbReference type="EMBL" id="MEHK01000001">
    <property type="protein sequence ID" value="OEJ30160.1"/>
    <property type="molecule type" value="Genomic_DNA"/>
</dbReference>
<dbReference type="Proteomes" id="UP000095705">
    <property type="component" value="Unassembled WGS sequence"/>
</dbReference>
<reference evidence="2 3" key="1">
    <citation type="submission" date="2016-08" db="EMBL/GenBank/DDBJ databases">
        <title>The complete genome of Streptomyces subrutilus 10-1-1.</title>
        <authorList>
            <person name="Chen X."/>
        </authorList>
    </citation>
    <scope>NUCLEOTIDE SEQUENCE [LARGE SCALE GENOMIC DNA]</scope>
    <source>
        <strain evidence="2 3">10-1-1</strain>
    </source>
</reference>
<proteinExistence type="predicted"/>